<evidence type="ECO:0008006" key="13">
    <source>
        <dbReference type="Google" id="ProtNLM"/>
    </source>
</evidence>
<dbReference type="EMBL" id="KN847550">
    <property type="protein sequence ID" value="KIW02287.1"/>
    <property type="molecule type" value="Genomic_DNA"/>
</dbReference>
<dbReference type="GO" id="GO:0007059">
    <property type="term" value="P:chromosome segregation"/>
    <property type="evidence" value="ECO:0007669"/>
    <property type="project" value="TreeGrafter"/>
</dbReference>
<protein>
    <recommendedName>
        <fullName evidence="13">MIND kinetochore complex component Nnf1</fullName>
    </recommendedName>
</protein>
<proteinExistence type="predicted"/>
<dbReference type="GO" id="GO:0005634">
    <property type="term" value="C:nucleus"/>
    <property type="evidence" value="ECO:0007669"/>
    <property type="project" value="UniProtKB-SubCell"/>
</dbReference>
<keyword evidence="9" id="KW-0137">Centromere</keyword>
<dbReference type="HOGENOM" id="CLU_064565_1_0_1"/>
<evidence type="ECO:0000256" key="5">
    <source>
        <dbReference type="ARBA" id="ARBA00022776"/>
    </source>
</evidence>
<keyword evidence="3" id="KW-0158">Chromosome</keyword>
<evidence type="ECO:0000256" key="4">
    <source>
        <dbReference type="ARBA" id="ARBA00022618"/>
    </source>
</evidence>
<evidence type="ECO:0000256" key="3">
    <source>
        <dbReference type="ARBA" id="ARBA00022454"/>
    </source>
</evidence>
<keyword evidence="6" id="KW-0995">Kinetochore</keyword>
<organism evidence="11 12">
    <name type="scientific">Verruconis gallopava</name>
    <dbReference type="NCBI Taxonomy" id="253628"/>
    <lineage>
        <taxon>Eukaryota</taxon>
        <taxon>Fungi</taxon>
        <taxon>Dikarya</taxon>
        <taxon>Ascomycota</taxon>
        <taxon>Pezizomycotina</taxon>
        <taxon>Dothideomycetes</taxon>
        <taxon>Pleosporomycetidae</taxon>
        <taxon>Venturiales</taxon>
        <taxon>Sympoventuriaceae</taxon>
        <taxon>Verruconis</taxon>
    </lineage>
</organism>
<accession>A0A0D1YNJ5</accession>
<dbReference type="PANTHER" id="PTHR15459:SF3">
    <property type="entry name" value="POLYAMINE-MODULATED FACTOR 1"/>
    <property type="match status" value="1"/>
</dbReference>
<dbReference type="AlphaFoldDB" id="A0A0D1YNJ5"/>
<keyword evidence="12" id="KW-1185">Reference proteome</keyword>
<evidence type="ECO:0000256" key="10">
    <source>
        <dbReference type="SAM" id="MobiDB-lite"/>
    </source>
</evidence>
<evidence type="ECO:0000256" key="9">
    <source>
        <dbReference type="ARBA" id="ARBA00023328"/>
    </source>
</evidence>
<dbReference type="GO" id="GO:0051301">
    <property type="term" value="P:cell division"/>
    <property type="evidence" value="ECO:0007669"/>
    <property type="project" value="UniProtKB-KW"/>
</dbReference>
<dbReference type="OrthoDB" id="18453at2759"/>
<dbReference type="STRING" id="253628.A0A0D1YNJ5"/>
<evidence type="ECO:0000256" key="7">
    <source>
        <dbReference type="ARBA" id="ARBA00023242"/>
    </source>
</evidence>
<feature type="region of interest" description="Disordered" evidence="10">
    <location>
        <begin position="1"/>
        <end position="31"/>
    </location>
</feature>
<keyword evidence="4" id="KW-0132">Cell division</keyword>
<evidence type="ECO:0000256" key="8">
    <source>
        <dbReference type="ARBA" id="ARBA00023306"/>
    </source>
</evidence>
<dbReference type="FunCoup" id="A0A0D1YNJ5">
    <property type="interactions" value="30"/>
</dbReference>
<keyword evidence="8" id="KW-0131">Cell cycle</keyword>
<evidence type="ECO:0000256" key="6">
    <source>
        <dbReference type="ARBA" id="ARBA00022838"/>
    </source>
</evidence>
<evidence type="ECO:0000313" key="11">
    <source>
        <dbReference type="EMBL" id="KIW02287.1"/>
    </source>
</evidence>
<keyword evidence="5" id="KW-0498">Mitosis</keyword>
<reference evidence="11 12" key="1">
    <citation type="submission" date="2015-01" db="EMBL/GenBank/DDBJ databases">
        <title>The Genome Sequence of Ochroconis gallopava CBS43764.</title>
        <authorList>
            <consortium name="The Broad Institute Genomics Platform"/>
            <person name="Cuomo C."/>
            <person name="de Hoog S."/>
            <person name="Gorbushina A."/>
            <person name="Stielow B."/>
            <person name="Teixiera M."/>
            <person name="Abouelleil A."/>
            <person name="Chapman S.B."/>
            <person name="Priest M."/>
            <person name="Young S.K."/>
            <person name="Wortman J."/>
            <person name="Nusbaum C."/>
            <person name="Birren B."/>
        </authorList>
    </citation>
    <scope>NUCLEOTIDE SEQUENCE [LARGE SCALE GENOMIC DNA]</scope>
    <source>
        <strain evidence="11 12">CBS 43764</strain>
    </source>
</reference>
<keyword evidence="7" id="KW-0539">Nucleus</keyword>
<dbReference type="InterPro" id="IPR007128">
    <property type="entry name" value="PMF1/Nnf1"/>
</dbReference>
<dbReference type="VEuPathDB" id="FungiDB:PV09_06437"/>
<feature type="compositionally biased region" description="Low complexity" evidence="10">
    <location>
        <begin position="1"/>
        <end position="13"/>
    </location>
</feature>
<evidence type="ECO:0000256" key="1">
    <source>
        <dbReference type="ARBA" id="ARBA00004123"/>
    </source>
</evidence>
<sequence>MAAMEPEPAASAASPPPSPLPAPPEDSTPGARATALQNAFTKALEATLSKCSYANFAACFPTPAKYRPQTLEMFHKDFTGRLSEVCTAEFATILKERNVVPLLNSLDRLISEAKARKQSAEAAAATSAGPDSVVETPIPPHTLPPAELVNAHLAAYLEEKRAAVAAETAEVSARNEQLAATIRQQREEMDAFVRGLEAVVADLERSAALVQADDVTSLTAEVKAVEDELRT</sequence>
<dbReference type="GeneID" id="27314410"/>
<gene>
    <name evidence="11" type="ORF">PV09_06437</name>
</gene>
<evidence type="ECO:0000256" key="2">
    <source>
        <dbReference type="ARBA" id="ARBA00004629"/>
    </source>
</evidence>
<dbReference type="Pfam" id="PF03980">
    <property type="entry name" value="Nnf1"/>
    <property type="match status" value="1"/>
</dbReference>
<dbReference type="Proteomes" id="UP000053259">
    <property type="component" value="Unassembled WGS sequence"/>
</dbReference>
<feature type="compositionally biased region" description="Pro residues" evidence="10">
    <location>
        <begin position="14"/>
        <end position="26"/>
    </location>
</feature>
<name>A0A0D1YNJ5_9PEZI</name>
<dbReference type="InParanoid" id="A0A0D1YNJ5"/>
<dbReference type="PANTHER" id="PTHR15459">
    <property type="entry name" value="POLYAMINE-MODULATED FACTOR 1"/>
    <property type="match status" value="1"/>
</dbReference>
<evidence type="ECO:0000313" key="12">
    <source>
        <dbReference type="Proteomes" id="UP000053259"/>
    </source>
</evidence>
<comment type="subcellular location">
    <subcellularLocation>
        <location evidence="2">Chromosome</location>
        <location evidence="2">Centromere</location>
        <location evidence="2">Kinetochore</location>
    </subcellularLocation>
    <subcellularLocation>
        <location evidence="1">Nucleus</location>
    </subcellularLocation>
</comment>
<dbReference type="RefSeq" id="XP_016212156.1">
    <property type="nucleotide sequence ID" value="XM_016360074.1"/>
</dbReference>
<dbReference type="GO" id="GO:0000444">
    <property type="term" value="C:MIS12/MIND type complex"/>
    <property type="evidence" value="ECO:0007669"/>
    <property type="project" value="InterPro"/>
</dbReference>